<gene>
    <name evidence="7" type="ORF">AWN73_19930</name>
</gene>
<dbReference type="InterPro" id="IPR003018">
    <property type="entry name" value="GAF"/>
</dbReference>
<dbReference type="PROSITE" id="PS00675">
    <property type="entry name" value="SIGMA54_INTERACT_1"/>
    <property type="match status" value="1"/>
</dbReference>
<evidence type="ECO:0000256" key="2">
    <source>
        <dbReference type="ARBA" id="ARBA00022840"/>
    </source>
</evidence>
<keyword evidence="4" id="KW-0238">DNA-binding</keyword>
<dbReference type="PANTHER" id="PTHR32071">
    <property type="entry name" value="TRANSCRIPTIONAL REGULATORY PROTEIN"/>
    <property type="match status" value="1"/>
</dbReference>
<dbReference type="Gene3D" id="3.30.450.40">
    <property type="match status" value="1"/>
</dbReference>
<reference evidence="7 8" key="1">
    <citation type="submission" date="2016-01" db="EMBL/GenBank/DDBJ databases">
        <title>Characterization of the Clostridium difficile lineages that are prevalent in Hong Kong and China.</title>
        <authorList>
            <person name="Kwok J.S.-L."/>
            <person name="Lam W.-Y."/>
            <person name="Ip M."/>
            <person name="Chan T.-F."/>
            <person name="Hawkey P.M."/>
            <person name="Tsui S.K.-W."/>
        </authorList>
    </citation>
    <scope>NUCLEOTIDE SEQUENCE [LARGE SCALE GENOMIC DNA]</scope>
    <source>
        <strain evidence="7 8">300064</strain>
    </source>
</reference>
<dbReference type="RefSeq" id="WP_104675708.1">
    <property type="nucleotide sequence ID" value="NZ_LRDH01000164.1"/>
</dbReference>
<dbReference type="GO" id="GO:0043565">
    <property type="term" value="F:sequence-specific DNA binding"/>
    <property type="evidence" value="ECO:0007669"/>
    <property type="project" value="InterPro"/>
</dbReference>
<accession>A0A2S7F5I2</accession>
<dbReference type="SUPFAM" id="SSF46689">
    <property type="entry name" value="Homeodomain-like"/>
    <property type="match status" value="1"/>
</dbReference>
<dbReference type="SMART" id="SM00382">
    <property type="entry name" value="AAA"/>
    <property type="match status" value="1"/>
</dbReference>
<organism evidence="7 8">
    <name type="scientific">Clostridium butyricum</name>
    <dbReference type="NCBI Taxonomy" id="1492"/>
    <lineage>
        <taxon>Bacteria</taxon>
        <taxon>Bacillati</taxon>
        <taxon>Bacillota</taxon>
        <taxon>Clostridia</taxon>
        <taxon>Eubacteriales</taxon>
        <taxon>Clostridiaceae</taxon>
        <taxon>Clostridium</taxon>
    </lineage>
</organism>
<keyword evidence="2" id="KW-0067">ATP-binding</keyword>
<feature type="domain" description="Sigma-54 factor interaction" evidence="6">
    <location>
        <begin position="334"/>
        <end position="564"/>
    </location>
</feature>
<proteinExistence type="predicted"/>
<dbReference type="PANTHER" id="PTHR32071:SF57">
    <property type="entry name" value="C4-DICARBOXYLATE TRANSPORT TRANSCRIPTIONAL REGULATORY PROTEIN DCTD"/>
    <property type="match status" value="1"/>
</dbReference>
<comment type="caution">
    <text evidence="7">The sequence shown here is derived from an EMBL/GenBank/DDBJ whole genome shotgun (WGS) entry which is preliminary data.</text>
</comment>
<dbReference type="GO" id="GO:0005524">
    <property type="term" value="F:ATP binding"/>
    <property type="evidence" value="ECO:0007669"/>
    <property type="project" value="UniProtKB-KW"/>
</dbReference>
<dbReference type="Pfam" id="PF02954">
    <property type="entry name" value="HTH_8"/>
    <property type="match status" value="1"/>
</dbReference>
<dbReference type="Gene3D" id="1.10.10.60">
    <property type="entry name" value="Homeodomain-like"/>
    <property type="match status" value="1"/>
</dbReference>
<keyword evidence="3" id="KW-0805">Transcription regulation</keyword>
<dbReference type="InterPro" id="IPR000014">
    <property type="entry name" value="PAS"/>
</dbReference>
<dbReference type="Gene3D" id="3.40.50.300">
    <property type="entry name" value="P-loop containing nucleotide triphosphate hydrolases"/>
    <property type="match status" value="1"/>
</dbReference>
<dbReference type="AlphaFoldDB" id="A0A2S7F5I2"/>
<dbReference type="Pfam" id="PF00158">
    <property type="entry name" value="Sigma54_activat"/>
    <property type="match status" value="1"/>
</dbReference>
<dbReference type="Pfam" id="PF25601">
    <property type="entry name" value="AAA_lid_14"/>
    <property type="match status" value="1"/>
</dbReference>
<name>A0A2S7F5I2_CLOBU</name>
<evidence type="ECO:0000256" key="4">
    <source>
        <dbReference type="ARBA" id="ARBA00023125"/>
    </source>
</evidence>
<dbReference type="InterPro" id="IPR002078">
    <property type="entry name" value="Sigma_54_int"/>
</dbReference>
<dbReference type="PROSITE" id="PS00676">
    <property type="entry name" value="SIGMA54_INTERACT_2"/>
    <property type="match status" value="1"/>
</dbReference>
<keyword evidence="1" id="KW-0547">Nucleotide-binding</keyword>
<dbReference type="PRINTS" id="PR01590">
    <property type="entry name" value="HTHFIS"/>
</dbReference>
<dbReference type="InterPro" id="IPR035965">
    <property type="entry name" value="PAS-like_dom_sf"/>
</dbReference>
<evidence type="ECO:0000256" key="3">
    <source>
        <dbReference type="ARBA" id="ARBA00023015"/>
    </source>
</evidence>
<dbReference type="Gene3D" id="3.30.450.20">
    <property type="entry name" value="PAS domain"/>
    <property type="match status" value="1"/>
</dbReference>
<dbReference type="SMART" id="SM00091">
    <property type="entry name" value="PAS"/>
    <property type="match status" value="1"/>
</dbReference>
<dbReference type="InterPro" id="IPR025662">
    <property type="entry name" value="Sigma_54_int_dom_ATP-bd_1"/>
</dbReference>
<dbReference type="SUPFAM" id="SSF55785">
    <property type="entry name" value="PYP-like sensor domain (PAS domain)"/>
    <property type="match status" value="1"/>
</dbReference>
<sequence>MKDYIEFITEAWKKFISCGKVDSKVRSEIADSWIRCRKYGVDPHNGRGNVKYSNIDELINKNSELISVARPVIESIYSLVRGSGFALFLADKDGYIIDVIGDEDIMEKVEELNFLKGELWSEKVVGTNAIGTALYLNKPVQTIGAEHYGENQHSWTCSAAPIYDEDDNLIGCINMSGNYYNAHSHTLGIVTAAAQSIQKQMKLATSYKLLNITFESISEGMIVMNEQMKIKRINEQALKILNISLEEAMNMDINQVLSGIDFHKLIESENKFLHNLEWDFSINNDIIKCVIDILPLNKNEKNTGMVITFTEVEVVHKLVNKFAGYKAQYEFKDIITNNLEMKNMISFSKKAAKSDCNILIQGESGTGKELISQSIHNYSNRAKGPFVAVNCASIPSELVESELFGYEKGAFTGALKEGHPGKFELADGGTIFLDEIGELPLDIQSKLLRVLDNGKIIRVGGTYEKQLNVRVIGATNRILKNEISKQNFREDLYYRLSVMEIKTIPLRKRKEDIDLLVNEFIQKLNIKNRNKFIKAKQSYIDQLKKHDWHGNIRELKNVVERDYYLSEDEIMNIDINNLDYKNTLQVLNKESLNQEEIKKIVPLDLVEENAIRDAIRKCNGNLQLTAKLLSIGRATLYRKIKKYNIDVSK</sequence>
<dbReference type="InterPro" id="IPR029016">
    <property type="entry name" value="GAF-like_dom_sf"/>
</dbReference>
<dbReference type="InterPro" id="IPR003593">
    <property type="entry name" value="AAA+_ATPase"/>
</dbReference>
<dbReference type="InterPro" id="IPR058031">
    <property type="entry name" value="AAA_lid_NorR"/>
</dbReference>
<dbReference type="Proteomes" id="UP000238081">
    <property type="component" value="Unassembled WGS sequence"/>
</dbReference>
<protein>
    <submittedName>
        <fullName evidence="7">AAA family ATPase</fullName>
    </submittedName>
</protein>
<evidence type="ECO:0000313" key="8">
    <source>
        <dbReference type="Proteomes" id="UP000238081"/>
    </source>
</evidence>
<evidence type="ECO:0000256" key="1">
    <source>
        <dbReference type="ARBA" id="ARBA00022741"/>
    </source>
</evidence>
<dbReference type="InterPro" id="IPR009057">
    <property type="entry name" value="Homeodomain-like_sf"/>
</dbReference>
<dbReference type="PROSITE" id="PS50045">
    <property type="entry name" value="SIGMA54_INTERACT_4"/>
    <property type="match status" value="1"/>
</dbReference>
<evidence type="ECO:0000313" key="7">
    <source>
        <dbReference type="EMBL" id="PPV12035.1"/>
    </source>
</evidence>
<dbReference type="FunFam" id="3.40.50.300:FF:000006">
    <property type="entry name" value="DNA-binding transcriptional regulator NtrC"/>
    <property type="match status" value="1"/>
</dbReference>
<dbReference type="EMBL" id="LRDH01000164">
    <property type="protein sequence ID" value="PPV12035.1"/>
    <property type="molecule type" value="Genomic_DNA"/>
</dbReference>
<dbReference type="SUPFAM" id="SSF52540">
    <property type="entry name" value="P-loop containing nucleoside triphosphate hydrolases"/>
    <property type="match status" value="1"/>
</dbReference>
<keyword evidence="5" id="KW-0804">Transcription</keyword>
<dbReference type="InterPro" id="IPR025943">
    <property type="entry name" value="Sigma_54_int_dom_ATP-bd_2"/>
</dbReference>
<dbReference type="Pfam" id="PF01590">
    <property type="entry name" value="GAF"/>
    <property type="match status" value="1"/>
</dbReference>
<dbReference type="Gene3D" id="1.10.8.60">
    <property type="match status" value="1"/>
</dbReference>
<dbReference type="GO" id="GO:0006355">
    <property type="term" value="P:regulation of DNA-templated transcription"/>
    <property type="evidence" value="ECO:0007669"/>
    <property type="project" value="InterPro"/>
</dbReference>
<dbReference type="CDD" id="cd00009">
    <property type="entry name" value="AAA"/>
    <property type="match status" value="1"/>
</dbReference>
<dbReference type="InterPro" id="IPR002197">
    <property type="entry name" value="HTH_Fis"/>
</dbReference>
<evidence type="ECO:0000259" key="6">
    <source>
        <dbReference type="PROSITE" id="PS50045"/>
    </source>
</evidence>
<dbReference type="InterPro" id="IPR027417">
    <property type="entry name" value="P-loop_NTPase"/>
</dbReference>
<dbReference type="CDD" id="cd00130">
    <property type="entry name" value="PAS"/>
    <property type="match status" value="1"/>
</dbReference>
<evidence type="ECO:0000256" key="5">
    <source>
        <dbReference type="ARBA" id="ARBA00023163"/>
    </source>
</evidence>